<proteinExistence type="predicted"/>
<organism evidence="1 2">
    <name type="scientific">Blautia luti</name>
    <dbReference type="NCBI Taxonomy" id="89014"/>
    <lineage>
        <taxon>Bacteria</taxon>
        <taxon>Bacillati</taxon>
        <taxon>Bacillota</taxon>
        <taxon>Clostridia</taxon>
        <taxon>Lachnospirales</taxon>
        <taxon>Lachnospiraceae</taxon>
        <taxon>Blautia</taxon>
    </lineage>
</organism>
<gene>
    <name evidence="1" type="ORF">RSSSTS7063_03359</name>
</gene>
<dbReference type="AlphaFoldDB" id="A0A564W1D5"/>
<reference evidence="1 2" key="1">
    <citation type="submission" date="2019-07" db="EMBL/GenBank/DDBJ databases">
        <authorList>
            <person name="Hibberd C M."/>
            <person name="Gehrig L. J."/>
            <person name="Chang H.-W."/>
            <person name="Venkatesh S."/>
        </authorList>
    </citation>
    <scope>NUCLEOTIDE SEQUENCE [LARGE SCALE GENOMIC DNA]</scope>
    <source>
        <strain evidence="1">Blautia_luti_SSTS_Bg7063</strain>
    </source>
</reference>
<name>A0A564W1D5_9FIRM</name>
<keyword evidence="2" id="KW-1185">Reference proteome</keyword>
<protein>
    <submittedName>
        <fullName evidence="1">Uncharacterized protein</fullName>
    </submittedName>
</protein>
<sequence length="240" mass="27296">MRWLQSPEGFFFIPITGAIALSISAVPVLASDPPTDDGQYIWQDENGDYWYRNGSEDEYIGEGNYAPDPDSGELMEGNDAGWTEQDGYFEPHYYYEDGSVWLEDATGTTYIGSRDKYYIDDYGNLQEYSDSSYPNSSLEDSSLKGFLAEYYPVKGEIITKKDLTFESYPATKYQYLTEVNEEEKNVDALVCQTDDYTFGLFVLTPSDTYDKAAEKEATELIKSIDFVYAERVDMAMPDPL</sequence>
<dbReference type="RefSeq" id="WP_243121664.1">
    <property type="nucleotide sequence ID" value="NZ_CABHMX010000044.1"/>
</dbReference>
<evidence type="ECO:0000313" key="1">
    <source>
        <dbReference type="EMBL" id="VUX38616.1"/>
    </source>
</evidence>
<dbReference type="Proteomes" id="UP000408482">
    <property type="component" value="Unassembled WGS sequence"/>
</dbReference>
<accession>A0A564W1D5</accession>
<evidence type="ECO:0000313" key="2">
    <source>
        <dbReference type="Proteomes" id="UP000408482"/>
    </source>
</evidence>
<dbReference type="EMBL" id="CABHNW010000077">
    <property type="protein sequence ID" value="VUX38616.1"/>
    <property type="molecule type" value="Genomic_DNA"/>
</dbReference>